<organism evidence="2 3">
    <name type="scientific">Dyella lutea</name>
    <dbReference type="NCBI Taxonomy" id="2950441"/>
    <lineage>
        <taxon>Bacteria</taxon>
        <taxon>Pseudomonadati</taxon>
        <taxon>Pseudomonadota</taxon>
        <taxon>Gammaproteobacteria</taxon>
        <taxon>Lysobacterales</taxon>
        <taxon>Rhodanobacteraceae</taxon>
        <taxon>Dyella</taxon>
    </lineage>
</organism>
<evidence type="ECO:0000256" key="1">
    <source>
        <dbReference type="HAMAP-Rule" id="MF_02088"/>
    </source>
</evidence>
<gene>
    <name evidence="2" type="ORF">NC595_07965</name>
</gene>
<dbReference type="Pfam" id="PF02592">
    <property type="entry name" value="Vut_1"/>
    <property type="match status" value="1"/>
</dbReference>
<dbReference type="EMBL" id="JAMZEK010000002">
    <property type="protein sequence ID" value="MCP1373996.1"/>
    <property type="molecule type" value="Genomic_DNA"/>
</dbReference>
<comment type="subcellular location">
    <subcellularLocation>
        <location evidence="1">Cell inner membrane</location>
        <topology evidence="1">Multi-pass membrane protein</topology>
    </subcellularLocation>
</comment>
<keyword evidence="1" id="KW-0997">Cell inner membrane</keyword>
<keyword evidence="1" id="KW-1133">Transmembrane helix</keyword>
<dbReference type="Proteomes" id="UP001204615">
    <property type="component" value="Unassembled WGS sequence"/>
</dbReference>
<feature type="transmembrane region" description="Helical" evidence="1">
    <location>
        <begin position="45"/>
        <end position="68"/>
    </location>
</feature>
<dbReference type="PANTHER" id="PTHR34300:SF2">
    <property type="entry name" value="QUEUOSINE PRECURSOR TRANSPORTER-RELATED"/>
    <property type="match status" value="1"/>
</dbReference>
<feature type="transmembrane region" description="Helical" evidence="1">
    <location>
        <begin position="80"/>
        <end position="99"/>
    </location>
</feature>
<comment type="caution">
    <text evidence="2">The sequence shown here is derived from an EMBL/GenBank/DDBJ whole genome shotgun (WGS) entry which is preliminary data.</text>
</comment>
<protein>
    <recommendedName>
        <fullName evidence="1">Probable queuosine precursor transporter</fullName>
        <shortName evidence="1">Q precursor transporter</shortName>
    </recommendedName>
</protein>
<reference evidence="2 3" key="1">
    <citation type="submission" date="2022-06" db="EMBL/GenBank/DDBJ databases">
        <title>Dyella sp. Sa strain:Sa Genome sequencing.</title>
        <authorList>
            <person name="Park S."/>
        </authorList>
    </citation>
    <scope>NUCLEOTIDE SEQUENCE [LARGE SCALE GENOMIC DNA]</scope>
    <source>
        <strain evidence="2 3">Sa</strain>
    </source>
</reference>
<keyword evidence="1" id="KW-0813">Transport</keyword>
<dbReference type="PANTHER" id="PTHR34300">
    <property type="entry name" value="QUEUOSINE PRECURSOR TRANSPORTER-RELATED"/>
    <property type="match status" value="1"/>
</dbReference>
<name>A0ABT1F9E0_9GAMM</name>
<evidence type="ECO:0000313" key="3">
    <source>
        <dbReference type="Proteomes" id="UP001204615"/>
    </source>
</evidence>
<dbReference type="InterPro" id="IPR003744">
    <property type="entry name" value="YhhQ"/>
</dbReference>
<keyword evidence="1" id="KW-0472">Membrane</keyword>
<dbReference type="RefSeq" id="WP_253565840.1">
    <property type="nucleotide sequence ID" value="NZ_JAMZEK010000002.1"/>
</dbReference>
<keyword evidence="3" id="KW-1185">Reference proteome</keyword>
<accession>A0ABT1F9E0</accession>
<sequence length="250" mass="27701">MHSPDRTAPLRGFRYYDLLVGGMVAVLLCSNLIGPAKVCTVTLPVVGALTFGAGNLFFPIGYIFGDVLTEVYGYARARRAIWAGFGAMLFATFMTQVILRMPASPAEPFNAQLQPALEVVFGGTWRIAAASLLAYWIGDFANSFVMAKMKLVTRGRWLWTRTIGSTLVGQGVDSLTFYPIAFIGIWEGQTIAKVIVFNWLMKVTVEVVFTPLTYAVVGFLKRHEGVDTFDEDTHFNPFSLKDEGELRRYG</sequence>
<feature type="transmembrane region" description="Helical" evidence="1">
    <location>
        <begin position="12"/>
        <end position="33"/>
    </location>
</feature>
<evidence type="ECO:0000313" key="2">
    <source>
        <dbReference type="EMBL" id="MCP1373996.1"/>
    </source>
</evidence>
<comment type="similarity">
    <text evidence="1">Belongs to the vitamin uptake transporter (VUT/ECF) (TC 2.A.88) family. Q precursor transporter subfamily.</text>
</comment>
<dbReference type="HAMAP" id="MF_02088">
    <property type="entry name" value="Q_prec_transport"/>
    <property type="match status" value="1"/>
</dbReference>
<proteinExistence type="inferred from homology"/>
<dbReference type="NCBIfam" id="TIGR00697">
    <property type="entry name" value="queuosine precursor transporter"/>
    <property type="match status" value="1"/>
</dbReference>
<keyword evidence="1" id="KW-1003">Cell membrane</keyword>
<feature type="transmembrane region" description="Helical" evidence="1">
    <location>
        <begin position="119"/>
        <end position="138"/>
    </location>
</feature>
<keyword evidence="1" id="KW-0812">Transmembrane</keyword>
<comment type="function">
    <text evidence="1">Involved in the import of queuosine (Q) precursors, required for Q precursor salvage.</text>
</comment>